<accession>A0A7C4NRD2</accession>
<dbReference type="InterPro" id="IPR002802">
    <property type="entry name" value="Endo_dU"/>
</dbReference>
<dbReference type="PANTHER" id="PTHR39518:SF2">
    <property type="entry name" value="UPF0215 PROTEIN MJ1150"/>
    <property type="match status" value="1"/>
</dbReference>
<dbReference type="PIRSF" id="PIRSF006380">
    <property type="entry name" value="UCP006380"/>
    <property type="match status" value="1"/>
</dbReference>
<proteinExistence type="inferred from homology"/>
<organism evidence="3">
    <name type="scientific">Staphylothermus marinus</name>
    <dbReference type="NCBI Taxonomy" id="2280"/>
    <lineage>
        <taxon>Archaea</taxon>
        <taxon>Thermoproteota</taxon>
        <taxon>Thermoprotei</taxon>
        <taxon>Desulfurococcales</taxon>
        <taxon>Desulfurococcaceae</taxon>
        <taxon>Staphylothermus</taxon>
    </lineage>
</organism>
<dbReference type="HAMAP" id="MF_00582">
    <property type="entry name" value="UPF0215"/>
    <property type="match status" value="1"/>
</dbReference>
<evidence type="ECO:0000256" key="1">
    <source>
        <dbReference type="HAMAP-Rule" id="MF_00582"/>
    </source>
</evidence>
<dbReference type="Gene3D" id="3.30.2170.10">
    <property type="entry name" value="archaeoglobus fulgidus dsm 4304 superfamily"/>
    <property type="match status" value="1"/>
</dbReference>
<name>A0A7C4NRD2_STAMA</name>
<evidence type="ECO:0000313" key="2">
    <source>
        <dbReference type="EMBL" id="HGQ59356.1"/>
    </source>
</evidence>
<comment type="caution">
    <text evidence="3">The sequence shown here is derived from an EMBL/GenBank/DDBJ whole genome shotgun (WGS) entry which is preliminary data.</text>
</comment>
<protein>
    <recommendedName>
        <fullName evidence="1">UPF0215 protein ENU09_01340</fullName>
    </recommendedName>
</protein>
<reference evidence="3" key="1">
    <citation type="journal article" date="2020" name="mSystems">
        <title>Genome- and Community-Level Interaction Insights into Carbon Utilization and Element Cycling Functions of Hydrothermarchaeota in Hydrothermal Sediment.</title>
        <authorList>
            <person name="Zhou Z."/>
            <person name="Liu Y."/>
            <person name="Xu W."/>
            <person name="Pan J."/>
            <person name="Luo Z.H."/>
            <person name="Li M."/>
        </authorList>
    </citation>
    <scope>NUCLEOTIDE SEQUENCE [LARGE SCALE GENOMIC DNA]</scope>
    <source>
        <strain evidence="2">SpSt-638</strain>
        <strain evidence="3">SpSt-648</strain>
    </source>
</reference>
<comment type="similarity">
    <text evidence="1">Belongs to the UPF0215 family.</text>
</comment>
<dbReference type="EMBL" id="DTBE01000040">
    <property type="protein sequence ID" value="HGQ59356.1"/>
    <property type="molecule type" value="Genomic_DNA"/>
</dbReference>
<sequence>MYWYHTLRLLGVDDGYFPPWFKSKRGYTILVGVVYNNGRLESIMYDKVLVDGESTTELIISYAKQCCKVEALILDGVTYAGFDVVDIFRIWRETGTPVIVVQQYKLDLGKIRRALERNFLDYERRFRIIEEAVKLMKPYRTMWKTILIANLGLDNSSTIDLLEKNMIYSPIPEPLRYAHQIASAISKRISYKLISGPAGI</sequence>
<dbReference type="Pfam" id="PF01949">
    <property type="entry name" value="Endo_dU"/>
    <property type="match status" value="1"/>
</dbReference>
<evidence type="ECO:0000313" key="3">
    <source>
        <dbReference type="EMBL" id="HGQ74273.1"/>
    </source>
</evidence>
<dbReference type="PANTHER" id="PTHR39518">
    <property type="entry name" value="UPF0215 PROTEIN MJ1150"/>
    <property type="match status" value="1"/>
</dbReference>
<dbReference type="EMBL" id="DTBP01000030">
    <property type="protein sequence ID" value="HGQ74273.1"/>
    <property type="molecule type" value="Genomic_DNA"/>
</dbReference>
<dbReference type="AlphaFoldDB" id="A0A7C4NRD2"/>
<gene>
    <name evidence="2" type="ORF">ENU09_01340</name>
    <name evidence="3" type="ORF">ENU20_04270</name>
</gene>